<feature type="transmembrane region" description="Helical" evidence="6">
    <location>
        <begin position="5"/>
        <end position="22"/>
    </location>
</feature>
<comment type="caution">
    <text evidence="7">The sequence shown here is derived from an EMBL/GenBank/DDBJ whole genome shotgun (WGS) entry which is preliminary data.</text>
</comment>
<reference evidence="7 8" key="1">
    <citation type="submission" date="2016-02" db="EMBL/GenBank/DDBJ databases">
        <title>Paenibacillus sp. LPB0068, isolated from Crassostrea gigas.</title>
        <authorList>
            <person name="Shin S.-K."/>
            <person name="Yi H."/>
        </authorList>
    </citation>
    <scope>NUCLEOTIDE SEQUENCE [LARGE SCALE GENOMIC DNA]</scope>
    <source>
        <strain evidence="7 8">LPB0068</strain>
    </source>
</reference>
<dbReference type="NCBIfam" id="TIGR01593">
    <property type="entry name" value="holin_tox_secr"/>
    <property type="match status" value="1"/>
</dbReference>
<evidence type="ECO:0000256" key="3">
    <source>
        <dbReference type="ARBA" id="ARBA00022989"/>
    </source>
</evidence>
<dbReference type="OrthoDB" id="88184at2"/>
<dbReference type="RefSeq" id="WP_068656288.1">
    <property type="nucleotide sequence ID" value="NZ_CP017770.1"/>
</dbReference>
<keyword evidence="2 6" id="KW-0812">Transmembrane</keyword>
<comment type="subcellular location">
    <subcellularLocation>
        <location evidence="1">Membrane</location>
        <topology evidence="1">Multi-pass membrane protein</topology>
    </subcellularLocation>
</comment>
<proteinExistence type="inferred from homology"/>
<feature type="transmembrane region" description="Helical" evidence="6">
    <location>
        <begin position="28"/>
        <end position="48"/>
    </location>
</feature>
<evidence type="ECO:0000256" key="4">
    <source>
        <dbReference type="ARBA" id="ARBA00023136"/>
    </source>
</evidence>
<evidence type="ECO:0000256" key="5">
    <source>
        <dbReference type="ARBA" id="ARBA00023600"/>
    </source>
</evidence>
<protein>
    <submittedName>
        <fullName evidence="7">Holin</fullName>
    </submittedName>
</protein>
<sequence length="142" mass="15841">MVNIYIVQGMTGIIGTILTFSFGSWNQLLNIFLVVIIIDYITGVLAAIKNKSGLNSKIGFWGLTRKALMFLVIILAHQLDLLMNNGFGAVKSGVIYFYMVNELISITENYGRLGLPLPEQITRIIAALKNKEKHNNDLNKKP</sequence>
<comment type="similarity">
    <text evidence="5">Belongs to the bacteriophage holin family. Cp-1 holin subfamily.</text>
</comment>
<dbReference type="Proteomes" id="UP000077134">
    <property type="component" value="Unassembled WGS sequence"/>
</dbReference>
<evidence type="ECO:0000313" key="7">
    <source>
        <dbReference type="EMBL" id="OAB77024.1"/>
    </source>
</evidence>
<feature type="transmembrane region" description="Helical" evidence="6">
    <location>
        <begin position="60"/>
        <end position="79"/>
    </location>
</feature>
<dbReference type="InterPro" id="IPR006480">
    <property type="entry name" value="Phage_holin_4_1"/>
</dbReference>
<dbReference type="AlphaFoldDB" id="A0A167FYG3"/>
<evidence type="ECO:0000256" key="1">
    <source>
        <dbReference type="ARBA" id="ARBA00004141"/>
    </source>
</evidence>
<dbReference type="GO" id="GO:0016020">
    <property type="term" value="C:membrane"/>
    <property type="evidence" value="ECO:0007669"/>
    <property type="project" value="UniProtKB-SubCell"/>
</dbReference>
<name>A0A167FYG3_9BACL</name>
<evidence type="ECO:0000313" key="8">
    <source>
        <dbReference type="Proteomes" id="UP000077134"/>
    </source>
</evidence>
<dbReference type="EMBL" id="LSFN01000005">
    <property type="protein sequence ID" value="OAB77024.1"/>
    <property type="molecule type" value="Genomic_DNA"/>
</dbReference>
<organism evidence="7 8">
    <name type="scientific">Paenibacillus crassostreae</name>
    <dbReference type="NCBI Taxonomy" id="1763538"/>
    <lineage>
        <taxon>Bacteria</taxon>
        <taxon>Bacillati</taxon>
        <taxon>Bacillota</taxon>
        <taxon>Bacilli</taxon>
        <taxon>Bacillales</taxon>
        <taxon>Paenibacillaceae</taxon>
        <taxon>Paenibacillus</taxon>
    </lineage>
</organism>
<evidence type="ECO:0000256" key="6">
    <source>
        <dbReference type="SAM" id="Phobius"/>
    </source>
</evidence>
<dbReference type="Pfam" id="PF05105">
    <property type="entry name" value="Phage_holin_4_1"/>
    <property type="match status" value="1"/>
</dbReference>
<dbReference type="KEGG" id="pcx:LPB68_18300"/>
<accession>A0A167FYG3</accession>
<keyword evidence="3 6" id="KW-1133">Transmembrane helix</keyword>
<evidence type="ECO:0000256" key="2">
    <source>
        <dbReference type="ARBA" id="ARBA00022692"/>
    </source>
</evidence>
<gene>
    <name evidence="7" type="ORF">PNBC_06440</name>
</gene>
<keyword evidence="8" id="KW-1185">Reference proteome</keyword>
<keyword evidence="4 6" id="KW-0472">Membrane</keyword>
<dbReference type="STRING" id="1763538.LPB68_18300"/>